<evidence type="ECO:0000256" key="1">
    <source>
        <dbReference type="PIRSR" id="PIRSR600250-50"/>
    </source>
</evidence>
<name>A0AAD6X7J6_9AGAR</name>
<keyword evidence="2" id="KW-0732">Signal</keyword>
<dbReference type="PRINTS" id="PR00977">
    <property type="entry name" value="SCYTLDPTASE"/>
</dbReference>
<feature type="signal peptide" evidence="2">
    <location>
        <begin position="1"/>
        <end position="17"/>
    </location>
</feature>
<dbReference type="PANTHER" id="PTHR37536">
    <property type="entry name" value="PUTATIVE (AFU_ORTHOLOGUE AFUA_3G02970)-RELATED"/>
    <property type="match status" value="1"/>
</dbReference>
<dbReference type="Proteomes" id="UP001218188">
    <property type="component" value="Unassembled WGS sequence"/>
</dbReference>
<evidence type="ECO:0000313" key="3">
    <source>
        <dbReference type="EMBL" id="KAJ7041948.1"/>
    </source>
</evidence>
<reference evidence="3" key="1">
    <citation type="submission" date="2023-03" db="EMBL/GenBank/DDBJ databases">
        <title>Massive genome expansion in bonnet fungi (Mycena s.s.) driven by repeated elements and novel gene families across ecological guilds.</title>
        <authorList>
            <consortium name="Lawrence Berkeley National Laboratory"/>
            <person name="Harder C.B."/>
            <person name="Miyauchi S."/>
            <person name="Viragh M."/>
            <person name="Kuo A."/>
            <person name="Thoen E."/>
            <person name="Andreopoulos B."/>
            <person name="Lu D."/>
            <person name="Skrede I."/>
            <person name="Drula E."/>
            <person name="Henrissat B."/>
            <person name="Morin E."/>
            <person name="Kohler A."/>
            <person name="Barry K."/>
            <person name="LaButti K."/>
            <person name="Morin E."/>
            <person name="Salamov A."/>
            <person name="Lipzen A."/>
            <person name="Mereny Z."/>
            <person name="Hegedus B."/>
            <person name="Baldrian P."/>
            <person name="Stursova M."/>
            <person name="Weitz H."/>
            <person name="Taylor A."/>
            <person name="Grigoriev I.V."/>
            <person name="Nagy L.G."/>
            <person name="Martin F."/>
            <person name="Kauserud H."/>
        </authorList>
    </citation>
    <scope>NUCLEOTIDE SEQUENCE</scope>
    <source>
        <strain evidence="3">CBHHK200</strain>
    </source>
</reference>
<proteinExistence type="predicted"/>
<organism evidence="3 4">
    <name type="scientific">Mycena alexandri</name>
    <dbReference type="NCBI Taxonomy" id="1745969"/>
    <lineage>
        <taxon>Eukaryota</taxon>
        <taxon>Fungi</taxon>
        <taxon>Dikarya</taxon>
        <taxon>Basidiomycota</taxon>
        <taxon>Agaricomycotina</taxon>
        <taxon>Agaricomycetes</taxon>
        <taxon>Agaricomycetidae</taxon>
        <taxon>Agaricales</taxon>
        <taxon>Marasmiineae</taxon>
        <taxon>Mycenaceae</taxon>
        <taxon>Mycena</taxon>
    </lineage>
</organism>
<sequence length="281" mass="29356">MFFSLLSYALLATTTFAAPGLDSRLARRREGAHMSGPMRPAVGAINLIKPENTSHVAFSSNWAGAAFESPANTYKSVTGTFVVPTPKVPSGKSTSGTYAASAWVGIDGDTCGSAILQTGIDFTISGGRVSFDAWYEYFPDFAHDFTGITISAGNTIKLTVTASSATAGTATIQNLSTGVVSLFCLSFRSSYLVYRPSPSRLPLPARLCFENAEWIVEDFEEGSSLVPFANFGTVTFTGAQATLQSGGVVGPSGSVLIDIQQGNTVLTSVSSSSSGVTVTYV</sequence>
<gene>
    <name evidence="3" type="ORF">C8F04DRAFT_1077789</name>
</gene>
<keyword evidence="4" id="KW-1185">Reference proteome</keyword>
<dbReference type="CDD" id="cd13426">
    <property type="entry name" value="Peptidase_G1"/>
    <property type="match status" value="1"/>
</dbReference>
<dbReference type="EMBL" id="JARJCM010000014">
    <property type="protein sequence ID" value="KAJ7041948.1"/>
    <property type="molecule type" value="Genomic_DNA"/>
</dbReference>
<dbReference type="GO" id="GO:0006508">
    <property type="term" value="P:proteolysis"/>
    <property type="evidence" value="ECO:0007669"/>
    <property type="project" value="InterPro"/>
</dbReference>
<feature type="chain" id="PRO_5041992218" evidence="2">
    <location>
        <begin position="18"/>
        <end position="281"/>
    </location>
</feature>
<dbReference type="InterPro" id="IPR000250">
    <property type="entry name" value="Peptidase_G1"/>
</dbReference>
<dbReference type="SUPFAM" id="SSF49899">
    <property type="entry name" value="Concanavalin A-like lectins/glucanases"/>
    <property type="match status" value="1"/>
</dbReference>
<dbReference type="InterPro" id="IPR013320">
    <property type="entry name" value="ConA-like_dom_sf"/>
</dbReference>
<feature type="active site" description="Proton acceptor" evidence="1">
    <location>
        <position position="217"/>
    </location>
</feature>
<evidence type="ECO:0000313" key="4">
    <source>
        <dbReference type="Proteomes" id="UP001218188"/>
    </source>
</evidence>
<dbReference type="Pfam" id="PF01828">
    <property type="entry name" value="Peptidase_A4"/>
    <property type="match status" value="1"/>
</dbReference>
<dbReference type="Gene3D" id="2.60.120.700">
    <property type="entry name" value="Peptidase G1"/>
    <property type="match status" value="1"/>
</dbReference>
<dbReference type="GO" id="GO:0070007">
    <property type="term" value="F:glutamic-type endopeptidase activity"/>
    <property type="evidence" value="ECO:0007669"/>
    <property type="project" value="InterPro"/>
</dbReference>
<comment type="caution">
    <text evidence="3">The sequence shown here is derived from an EMBL/GenBank/DDBJ whole genome shotgun (WGS) entry which is preliminary data.</text>
</comment>
<accession>A0AAD6X7J6</accession>
<evidence type="ECO:0000256" key="2">
    <source>
        <dbReference type="SAM" id="SignalP"/>
    </source>
</evidence>
<dbReference type="AlphaFoldDB" id="A0AAD6X7J6"/>
<protein>
    <submittedName>
        <fullName evidence="3">Aspergillopepsin</fullName>
    </submittedName>
</protein>
<dbReference type="InterPro" id="IPR038656">
    <property type="entry name" value="Peptidase_G1_sf"/>
</dbReference>
<dbReference type="PANTHER" id="PTHR37536:SF1">
    <property type="entry name" value="ASPERGILLOPEPSIN, PUTAITVE (AFU_ORTHOLOGUE AFUA_7G01200)"/>
    <property type="match status" value="1"/>
</dbReference>